<evidence type="ECO:0000313" key="5">
    <source>
        <dbReference type="EMBL" id="CUQ91945.1"/>
    </source>
</evidence>
<dbReference type="PROSITE" id="PS00041">
    <property type="entry name" value="HTH_ARAC_FAMILY_1"/>
    <property type="match status" value="1"/>
</dbReference>
<dbReference type="InterPro" id="IPR009057">
    <property type="entry name" value="Homeodomain-like_sf"/>
</dbReference>
<dbReference type="Pfam" id="PF02311">
    <property type="entry name" value="AraC_binding"/>
    <property type="match status" value="1"/>
</dbReference>
<evidence type="ECO:0000256" key="1">
    <source>
        <dbReference type="ARBA" id="ARBA00023015"/>
    </source>
</evidence>
<evidence type="ECO:0000256" key="2">
    <source>
        <dbReference type="ARBA" id="ARBA00023125"/>
    </source>
</evidence>
<dbReference type="GO" id="GO:0003700">
    <property type="term" value="F:DNA-binding transcription factor activity"/>
    <property type="evidence" value="ECO:0007669"/>
    <property type="project" value="InterPro"/>
</dbReference>
<evidence type="ECO:0000256" key="3">
    <source>
        <dbReference type="ARBA" id="ARBA00023163"/>
    </source>
</evidence>
<dbReference type="PANTHER" id="PTHR43280:SF28">
    <property type="entry name" value="HTH-TYPE TRANSCRIPTIONAL ACTIVATOR RHAS"/>
    <property type="match status" value="1"/>
</dbReference>
<dbReference type="Gene3D" id="1.10.10.60">
    <property type="entry name" value="Homeodomain-like"/>
    <property type="match status" value="2"/>
</dbReference>
<accession>A0A174ZX76</accession>
<gene>
    <name evidence="5" type="primary">btr_2</name>
    <name evidence="5" type="ORF">ERS852540_02431</name>
</gene>
<evidence type="ECO:0000259" key="4">
    <source>
        <dbReference type="PROSITE" id="PS01124"/>
    </source>
</evidence>
<dbReference type="CDD" id="cd02208">
    <property type="entry name" value="cupin_RmlC-like"/>
    <property type="match status" value="1"/>
</dbReference>
<dbReference type="EMBL" id="CZBY01000027">
    <property type="protein sequence ID" value="CUQ91945.1"/>
    <property type="molecule type" value="Genomic_DNA"/>
</dbReference>
<dbReference type="InterPro" id="IPR020449">
    <property type="entry name" value="Tscrpt_reg_AraC-type_HTH"/>
</dbReference>
<dbReference type="PROSITE" id="PS01124">
    <property type="entry name" value="HTH_ARAC_FAMILY_2"/>
    <property type="match status" value="1"/>
</dbReference>
<dbReference type="PANTHER" id="PTHR43280">
    <property type="entry name" value="ARAC-FAMILY TRANSCRIPTIONAL REGULATOR"/>
    <property type="match status" value="1"/>
</dbReference>
<dbReference type="InterPro" id="IPR003313">
    <property type="entry name" value="AraC-bd"/>
</dbReference>
<dbReference type="STRING" id="39492.ERS852540_02431"/>
<dbReference type="GO" id="GO:0043565">
    <property type="term" value="F:sequence-specific DNA binding"/>
    <property type="evidence" value="ECO:0007669"/>
    <property type="project" value="InterPro"/>
</dbReference>
<proteinExistence type="predicted"/>
<protein>
    <submittedName>
        <fullName evidence="5">Bacillibactin transport regulator</fullName>
    </submittedName>
</protein>
<dbReference type="Gene3D" id="2.60.120.10">
    <property type="entry name" value="Jelly Rolls"/>
    <property type="match status" value="1"/>
</dbReference>
<dbReference type="AlphaFoldDB" id="A0A174ZX76"/>
<dbReference type="PRINTS" id="PR00032">
    <property type="entry name" value="HTHARAC"/>
</dbReference>
<dbReference type="InterPro" id="IPR018060">
    <property type="entry name" value="HTH_AraC"/>
</dbReference>
<keyword evidence="1" id="KW-0805">Transcription regulation</keyword>
<dbReference type="Proteomes" id="UP000095662">
    <property type="component" value="Unassembled WGS sequence"/>
</dbReference>
<feature type="domain" description="HTH araC/xylS-type" evidence="4">
    <location>
        <begin position="184"/>
        <end position="282"/>
    </location>
</feature>
<keyword evidence="3" id="KW-0804">Transcription</keyword>
<reference evidence="5 6" key="1">
    <citation type="submission" date="2015-09" db="EMBL/GenBank/DDBJ databases">
        <authorList>
            <consortium name="Pathogen Informatics"/>
        </authorList>
    </citation>
    <scope>NUCLEOTIDE SEQUENCE [LARGE SCALE GENOMIC DNA]</scope>
    <source>
        <strain evidence="5 6">2789STDY5834928</strain>
    </source>
</reference>
<name>A0A174ZX76_9FIRM</name>
<dbReference type="InterPro" id="IPR018062">
    <property type="entry name" value="HTH_AraC-typ_CS"/>
</dbReference>
<dbReference type="InterPro" id="IPR014710">
    <property type="entry name" value="RmlC-like_jellyroll"/>
</dbReference>
<dbReference type="SMART" id="SM00342">
    <property type="entry name" value="HTH_ARAC"/>
    <property type="match status" value="1"/>
</dbReference>
<dbReference type="OrthoDB" id="113759at2"/>
<evidence type="ECO:0000313" key="6">
    <source>
        <dbReference type="Proteomes" id="UP000095662"/>
    </source>
</evidence>
<dbReference type="InterPro" id="IPR037923">
    <property type="entry name" value="HTH-like"/>
</dbReference>
<dbReference type="SUPFAM" id="SSF51215">
    <property type="entry name" value="Regulatory protein AraC"/>
    <property type="match status" value="1"/>
</dbReference>
<organism evidence="5 6">
    <name type="scientific">[Eubacterium] siraeum</name>
    <dbReference type="NCBI Taxonomy" id="39492"/>
    <lineage>
        <taxon>Bacteria</taxon>
        <taxon>Bacillati</taxon>
        <taxon>Bacillota</taxon>
        <taxon>Clostridia</taxon>
        <taxon>Eubacteriales</taxon>
        <taxon>Oscillospiraceae</taxon>
        <taxon>Oscillospiraceae incertae sedis</taxon>
    </lineage>
</organism>
<sequence>MKYIEYREKREHGTREFPYACYRVTENFPRYNMIPHWHNECEIIYVRSGYFELFLDGHTHRIDAGCCSLIIGGSMHGGTPKDNCRYDCLVFDMAALLKSSQICTLHLQPIINHERRFITFFSADSEPAKDAKAVIDAMLEKEPGYEFTVPGRLLCMLGHIVARQEHYQSGETAASDIKKVRRFKNVISYIEQNYRKNITLEELANECGMNRNYFCRAFKEYTGKTPVEYLNYFRIESACELIASTDEKLIDIAMKCGFNDYSYFIKVFKSMKGVTPRDYCRRSF</sequence>
<dbReference type="Pfam" id="PF12833">
    <property type="entry name" value="HTH_18"/>
    <property type="match status" value="1"/>
</dbReference>
<keyword evidence="2" id="KW-0238">DNA-binding</keyword>
<dbReference type="SUPFAM" id="SSF46689">
    <property type="entry name" value="Homeodomain-like"/>
    <property type="match status" value="2"/>
</dbReference>